<dbReference type="AlphaFoldDB" id="A8AIX6"/>
<accession>A8AIX6</accession>
<reference evidence="1 2" key="1">
    <citation type="submission" date="2007-08" db="EMBL/GenBank/DDBJ databases">
        <authorList>
            <consortium name="The Citrobacter koseri Genome Sequencing Project"/>
            <person name="McClelland M."/>
            <person name="Sanderson E.K."/>
            <person name="Porwollik S."/>
            <person name="Spieth J."/>
            <person name="Clifton W.S."/>
            <person name="Latreille P."/>
            <person name="Courtney L."/>
            <person name="Wang C."/>
            <person name="Pepin K."/>
            <person name="Bhonagiri V."/>
            <person name="Nash W."/>
            <person name="Johnson M."/>
            <person name="Thiruvilangam P."/>
            <person name="Wilson R."/>
        </authorList>
    </citation>
    <scope>NUCLEOTIDE SEQUENCE [LARGE SCALE GENOMIC DNA]</scope>
    <source>
        <strain evidence="2">ATCC BAA-895 / CDC 4225-83 / SGSC4696</strain>
    </source>
</reference>
<gene>
    <name evidence="1" type="ordered locus">CKO_02317</name>
</gene>
<evidence type="ECO:0000313" key="2">
    <source>
        <dbReference type="Proteomes" id="UP000008148"/>
    </source>
</evidence>
<dbReference type="Proteomes" id="UP000008148">
    <property type="component" value="Chromosome"/>
</dbReference>
<dbReference type="EMBL" id="CP000822">
    <property type="protein sequence ID" value="ABV13439.1"/>
    <property type="molecule type" value="Genomic_DNA"/>
</dbReference>
<sequence>MIMMCLFFERYFLTNIDKSMTYRLLIFQDFVAKPAERPVFVCGISGLSPSGLFTALRYASILRRC</sequence>
<evidence type="ECO:0000313" key="1">
    <source>
        <dbReference type="EMBL" id="ABV13439.1"/>
    </source>
</evidence>
<protein>
    <submittedName>
        <fullName evidence="1">Uncharacterized protein</fullName>
    </submittedName>
</protein>
<proteinExistence type="predicted"/>
<organism evidence="1 2">
    <name type="scientific">Citrobacter koseri (strain ATCC BAA-895 / CDC 4225-83 / SGSC4696)</name>
    <dbReference type="NCBI Taxonomy" id="290338"/>
    <lineage>
        <taxon>Bacteria</taxon>
        <taxon>Pseudomonadati</taxon>
        <taxon>Pseudomonadota</taxon>
        <taxon>Gammaproteobacteria</taxon>
        <taxon>Enterobacterales</taxon>
        <taxon>Enterobacteriaceae</taxon>
        <taxon>Citrobacter</taxon>
    </lineage>
</organism>
<keyword evidence="2" id="KW-1185">Reference proteome</keyword>
<dbReference type="STRING" id="290338.CKO_02317"/>
<dbReference type="HOGENOM" id="CLU_2841870_0_0_6"/>
<dbReference type="KEGG" id="cko:CKO_02317"/>
<name>A8AIX6_CITK8</name>